<comment type="catalytic activity">
    <reaction evidence="7">
        <text>L-threonyl-[protein] + ATP = O-phospho-L-threonyl-[protein] + ADP + H(+)</text>
        <dbReference type="Rhea" id="RHEA:46608"/>
        <dbReference type="Rhea" id="RHEA-COMP:11060"/>
        <dbReference type="Rhea" id="RHEA-COMP:11605"/>
        <dbReference type="ChEBI" id="CHEBI:15378"/>
        <dbReference type="ChEBI" id="CHEBI:30013"/>
        <dbReference type="ChEBI" id="CHEBI:30616"/>
        <dbReference type="ChEBI" id="CHEBI:61977"/>
        <dbReference type="ChEBI" id="CHEBI:456216"/>
        <dbReference type="EC" id="2.7.11.1"/>
    </reaction>
</comment>
<dbReference type="PROSITE" id="PS50011">
    <property type="entry name" value="PROTEIN_KINASE_DOM"/>
    <property type="match status" value="1"/>
</dbReference>
<evidence type="ECO:0000256" key="3">
    <source>
        <dbReference type="ARBA" id="ARBA00022679"/>
    </source>
</evidence>
<reference evidence="10" key="1">
    <citation type="submission" date="2020-08" db="EMBL/GenBank/DDBJ databases">
        <title>Plant Genome Project.</title>
        <authorList>
            <person name="Zhang R.-G."/>
        </authorList>
    </citation>
    <scope>NUCLEOTIDE SEQUENCE</scope>
    <source>
        <strain evidence="10">WSP0</strain>
        <tissue evidence="10">Leaf</tissue>
    </source>
</reference>
<keyword evidence="6" id="KW-0067">ATP-binding</keyword>
<gene>
    <name evidence="10" type="ORF">RHGRI_020853</name>
</gene>
<comment type="caution">
    <text evidence="10">The sequence shown here is derived from an EMBL/GenBank/DDBJ whole genome shotgun (WGS) entry which is preliminary data.</text>
</comment>
<proteinExistence type="predicted"/>
<evidence type="ECO:0000313" key="11">
    <source>
        <dbReference type="Proteomes" id="UP000823749"/>
    </source>
</evidence>
<keyword evidence="4" id="KW-0547">Nucleotide-binding</keyword>
<dbReference type="InterPro" id="IPR011009">
    <property type="entry name" value="Kinase-like_dom_sf"/>
</dbReference>
<dbReference type="GO" id="GO:0005634">
    <property type="term" value="C:nucleus"/>
    <property type="evidence" value="ECO:0007669"/>
    <property type="project" value="TreeGrafter"/>
</dbReference>
<dbReference type="Pfam" id="PF00069">
    <property type="entry name" value="Pkinase"/>
    <property type="match status" value="1"/>
</dbReference>
<dbReference type="GO" id="GO:0005524">
    <property type="term" value="F:ATP binding"/>
    <property type="evidence" value="ECO:0007669"/>
    <property type="project" value="UniProtKB-KW"/>
</dbReference>
<dbReference type="EC" id="2.7.11.1" evidence="1"/>
<dbReference type="SUPFAM" id="SSF56112">
    <property type="entry name" value="Protein kinase-like (PK-like)"/>
    <property type="match status" value="1"/>
</dbReference>
<evidence type="ECO:0000256" key="8">
    <source>
        <dbReference type="ARBA" id="ARBA00048679"/>
    </source>
</evidence>
<evidence type="ECO:0000256" key="2">
    <source>
        <dbReference type="ARBA" id="ARBA00022527"/>
    </source>
</evidence>
<evidence type="ECO:0000256" key="7">
    <source>
        <dbReference type="ARBA" id="ARBA00047899"/>
    </source>
</evidence>
<sequence>MKSDGLPTAGLTWTPTDGLPSFTTHGILSIQNQKSGSVYAKLRCRFLDIVAVQILLIHMTDMAVQLVVTVPGLPRATDVTADLKPADPKQADDMQSSSSFGQVLNLTVLNLSSEVVAADCSCNLSIDGYLPVGDLLVLSSSSTARSSVLHSQPKSTVGTPAYIAPEVLLRQQYDGKIADVWSCGVTLYVMLVGSYPFEDPDEPKDF</sequence>
<dbReference type="PANTHER" id="PTHR24343:SF509">
    <property type="entry name" value="SERINE_THREONINE-PROTEIN KINASE SRK2E"/>
    <property type="match status" value="1"/>
</dbReference>
<dbReference type="Proteomes" id="UP000823749">
    <property type="component" value="Chromosome 7"/>
</dbReference>
<feature type="domain" description="Protein kinase" evidence="9">
    <location>
        <begin position="1"/>
        <end position="206"/>
    </location>
</feature>
<evidence type="ECO:0000256" key="6">
    <source>
        <dbReference type="ARBA" id="ARBA00022840"/>
    </source>
</evidence>
<evidence type="ECO:0000313" key="10">
    <source>
        <dbReference type="EMBL" id="KAG5540750.1"/>
    </source>
</evidence>
<comment type="catalytic activity">
    <reaction evidence="8">
        <text>L-seryl-[protein] + ATP = O-phospho-L-seryl-[protein] + ADP + H(+)</text>
        <dbReference type="Rhea" id="RHEA:17989"/>
        <dbReference type="Rhea" id="RHEA-COMP:9863"/>
        <dbReference type="Rhea" id="RHEA-COMP:11604"/>
        <dbReference type="ChEBI" id="CHEBI:15378"/>
        <dbReference type="ChEBI" id="CHEBI:29999"/>
        <dbReference type="ChEBI" id="CHEBI:30616"/>
        <dbReference type="ChEBI" id="CHEBI:83421"/>
        <dbReference type="ChEBI" id="CHEBI:456216"/>
        <dbReference type="EC" id="2.7.11.1"/>
    </reaction>
</comment>
<organism evidence="10 11">
    <name type="scientific">Rhododendron griersonianum</name>
    <dbReference type="NCBI Taxonomy" id="479676"/>
    <lineage>
        <taxon>Eukaryota</taxon>
        <taxon>Viridiplantae</taxon>
        <taxon>Streptophyta</taxon>
        <taxon>Embryophyta</taxon>
        <taxon>Tracheophyta</taxon>
        <taxon>Spermatophyta</taxon>
        <taxon>Magnoliopsida</taxon>
        <taxon>eudicotyledons</taxon>
        <taxon>Gunneridae</taxon>
        <taxon>Pentapetalae</taxon>
        <taxon>asterids</taxon>
        <taxon>Ericales</taxon>
        <taxon>Ericaceae</taxon>
        <taxon>Ericoideae</taxon>
        <taxon>Rhodoreae</taxon>
        <taxon>Rhododendron</taxon>
    </lineage>
</organism>
<evidence type="ECO:0000256" key="1">
    <source>
        <dbReference type="ARBA" id="ARBA00012513"/>
    </source>
</evidence>
<keyword evidence="11" id="KW-1185">Reference proteome</keyword>
<name>A0AAV6JN40_9ERIC</name>
<evidence type="ECO:0000256" key="4">
    <source>
        <dbReference type="ARBA" id="ARBA00022741"/>
    </source>
</evidence>
<dbReference type="PANTHER" id="PTHR24343">
    <property type="entry name" value="SERINE/THREONINE KINASE"/>
    <property type="match status" value="1"/>
</dbReference>
<keyword evidence="2" id="KW-0723">Serine/threonine-protein kinase</keyword>
<evidence type="ECO:0000259" key="9">
    <source>
        <dbReference type="PROSITE" id="PS50011"/>
    </source>
</evidence>
<dbReference type="GO" id="GO:0006970">
    <property type="term" value="P:response to osmotic stress"/>
    <property type="evidence" value="ECO:0007669"/>
    <property type="project" value="UniProtKB-ARBA"/>
</dbReference>
<dbReference type="EMBL" id="JACTNZ010000007">
    <property type="protein sequence ID" value="KAG5540750.1"/>
    <property type="molecule type" value="Genomic_DNA"/>
</dbReference>
<evidence type="ECO:0000256" key="5">
    <source>
        <dbReference type="ARBA" id="ARBA00022777"/>
    </source>
</evidence>
<keyword evidence="5" id="KW-0418">Kinase</keyword>
<protein>
    <recommendedName>
        <fullName evidence="1">non-specific serine/threonine protein kinase</fullName>
        <ecNumber evidence="1">2.7.11.1</ecNumber>
    </recommendedName>
</protein>
<dbReference type="Gene3D" id="1.10.510.10">
    <property type="entry name" value="Transferase(Phosphotransferase) domain 1"/>
    <property type="match status" value="1"/>
</dbReference>
<keyword evidence="3" id="KW-0808">Transferase</keyword>
<dbReference type="GO" id="GO:0004674">
    <property type="term" value="F:protein serine/threonine kinase activity"/>
    <property type="evidence" value="ECO:0007669"/>
    <property type="project" value="UniProtKB-KW"/>
</dbReference>
<dbReference type="InterPro" id="IPR000719">
    <property type="entry name" value="Prot_kinase_dom"/>
</dbReference>
<dbReference type="AlphaFoldDB" id="A0AAV6JN40"/>
<accession>A0AAV6JN40</accession>